<organism evidence="2">
    <name type="scientific">Ananas comosus var. bracteatus</name>
    <name type="common">red pineapple</name>
    <dbReference type="NCBI Taxonomy" id="296719"/>
    <lineage>
        <taxon>Eukaryota</taxon>
        <taxon>Viridiplantae</taxon>
        <taxon>Streptophyta</taxon>
        <taxon>Embryophyta</taxon>
        <taxon>Tracheophyta</taxon>
        <taxon>Spermatophyta</taxon>
        <taxon>Magnoliopsida</taxon>
        <taxon>Liliopsida</taxon>
        <taxon>Poales</taxon>
        <taxon>Bromeliaceae</taxon>
        <taxon>Bromelioideae</taxon>
        <taxon>Ananas</taxon>
    </lineage>
</organism>
<dbReference type="InterPro" id="IPR039537">
    <property type="entry name" value="Retrotran_Ty1/copia-like"/>
</dbReference>
<gene>
    <name evidence="2" type="ORF">CB5_LOCUS21775</name>
</gene>
<dbReference type="PANTHER" id="PTHR42648">
    <property type="entry name" value="TRANSPOSASE, PUTATIVE-RELATED"/>
    <property type="match status" value="1"/>
</dbReference>
<reference evidence="2" key="1">
    <citation type="submission" date="2020-07" db="EMBL/GenBank/DDBJ databases">
        <authorList>
            <person name="Lin J."/>
        </authorList>
    </citation>
    <scope>NUCLEOTIDE SEQUENCE</scope>
</reference>
<protein>
    <recommendedName>
        <fullName evidence="1">Integrase catalytic domain-containing protein</fullName>
    </recommendedName>
</protein>
<dbReference type="PANTHER" id="PTHR42648:SF21">
    <property type="entry name" value="CYSTEINE-RICH RLK (RECEPTOR-LIKE PROTEIN KINASE) 8"/>
    <property type="match status" value="1"/>
</dbReference>
<proteinExistence type="predicted"/>
<dbReference type="InterPro" id="IPR012337">
    <property type="entry name" value="RNaseH-like_sf"/>
</dbReference>
<dbReference type="Gene3D" id="3.30.420.10">
    <property type="entry name" value="Ribonuclease H-like superfamily/Ribonuclease H"/>
    <property type="match status" value="1"/>
</dbReference>
<feature type="domain" description="Integrase catalytic" evidence="1">
    <location>
        <begin position="1"/>
        <end position="114"/>
    </location>
</feature>
<sequence length="114" mass="13811">MDLFGPIDVSSLGGSNYVFVIVDDYSRYTWTLFLRHRYDTFKFFKDFVYRIQNEKSCIIFKIRSDHSGEFENRYFEEFCNELEREHQFATLEYLNKMGLLNAKIDLSKKWLDLC</sequence>
<dbReference type="InterPro" id="IPR036397">
    <property type="entry name" value="RNaseH_sf"/>
</dbReference>
<evidence type="ECO:0000313" key="2">
    <source>
        <dbReference type="EMBL" id="CAD1838564.1"/>
    </source>
</evidence>
<dbReference type="EMBL" id="LR862133">
    <property type="protein sequence ID" value="CAD1838564.1"/>
    <property type="molecule type" value="Genomic_DNA"/>
</dbReference>
<dbReference type="PROSITE" id="PS50994">
    <property type="entry name" value="INTEGRASE"/>
    <property type="match status" value="1"/>
</dbReference>
<name>A0A6V7Q5S0_ANACO</name>
<dbReference type="AlphaFoldDB" id="A0A6V7Q5S0"/>
<dbReference type="Pfam" id="PF00665">
    <property type="entry name" value="rve"/>
    <property type="match status" value="1"/>
</dbReference>
<evidence type="ECO:0000259" key="1">
    <source>
        <dbReference type="PROSITE" id="PS50994"/>
    </source>
</evidence>
<dbReference type="SUPFAM" id="SSF53098">
    <property type="entry name" value="Ribonuclease H-like"/>
    <property type="match status" value="1"/>
</dbReference>
<dbReference type="GO" id="GO:0003676">
    <property type="term" value="F:nucleic acid binding"/>
    <property type="evidence" value="ECO:0007669"/>
    <property type="project" value="InterPro"/>
</dbReference>
<accession>A0A6V7Q5S0</accession>
<dbReference type="GO" id="GO:0015074">
    <property type="term" value="P:DNA integration"/>
    <property type="evidence" value="ECO:0007669"/>
    <property type="project" value="InterPro"/>
</dbReference>
<dbReference type="InterPro" id="IPR001584">
    <property type="entry name" value="Integrase_cat-core"/>
</dbReference>